<reference evidence="4 5" key="1">
    <citation type="submission" date="2016-06" db="EMBL/GenBank/DDBJ databases">
        <title>Evolution of pathogenesis and genome organization in the Tremellales.</title>
        <authorList>
            <person name="Cuomo C."/>
            <person name="Litvintseva A."/>
            <person name="Heitman J."/>
            <person name="Chen Y."/>
            <person name="Sun S."/>
            <person name="Springer D."/>
            <person name="Dromer F."/>
            <person name="Young S."/>
            <person name="Zeng Q."/>
            <person name="Chapman S."/>
            <person name="Gujja S."/>
            <person name="Saif S."/>
            <person name="Birren B."/>
        </authorList>
    </citation>
    <scope>NUCLEOTIDE SEQUENCE [LARGE SCALE GENOMIC DNA]</scope>
    <source>
        <strain evidence="4 5">ATCC 28783</strain>
    </source>
</reference>
<dbReference type="InterPro" id="IPR014722">
    <property type="entry name" value="Rib_uL2_dom2"/>
</dbReference>
<sequence length="444" mass="51306">MATQRSFIPKGFQHLEFIHANKFIAKPQPRVPGSAPKQFVQLKDRIRHWNIVPGDKVRLTVGKPTDKYINQQSSKDGWKVHVVKSVDMERNRVYLEGVSNTKSGVFEPPPPEYYSWDADKKALWDKEHTAQKFNRPVHYSNLQLCLNDEAGPSSVFAVRIATSAPKYSTRLGRITWTRYAAKLSAPTRIPLDPERNLVPIPWPSAPERKPVDALEADTIEETLLNTRTLSLAPIEKYNELEISDLVSSHSEEKPPALDKQKQNWSTDYIQVPEQRQSWLMDMSMPLYLAQELSPRFSRAKQMKGWNERRLMQVEAREKAGQDAVDAWEARGRDNELGSMLESDVELEELKGVKLRRRTRAEVREAALAEFDAEAEARKRQATEAFRMGKIWDESQGGWVEGEQGKRREKKRRRKEKKELRMLEKLENLKLKEGKNMAVPPDMRI</sequence>
<evidence type="ECO:0000256" key="1">
    <source>
        <dbReference type="ARBA" id="ARBA00022980"/>
    </source>
</evidence>
<dbReference type="STRING" id="5217.A0A4Q1BI28"/>
<keyword evidence="5" id="KW-1185">Reference proteome</keyword>
<dbReference type="GO" id="GO:1990904">
    <property type="term" value="C:ribonucleoprotein complex"/>
    <property type="evidence" value="ECO:0007669"/>
    <property type="project" value="UniProtKB-KW"/>
</dbReference>
<keyword evidence="1" id="KW-0689">Ribosomal protein</keyword>
<accession>A0A4Q1BI28</accession>
<evidence type="ECO:0000313" key="4">
    <source>
        <dbReference type="EMBL" id="RXK37279.1"/>
    </source>
</evidence>
<dbReference type="InParanoid" id="A0A4Q1BI28"/>
<feature type="region of interest" description="Disordered" evidence="3">
    <location>
        <begin position="396"/>
        <end position="416"/>
    </location>
</feature>
<evidence type="ECO:0000256" key="3">
    <source>
        <dbReference type="SAM" id="MobiDB-lite"/>
    </source>
</evidence>
<name>A0A4Q1BI28_TREME</name>
<protein>
    <recommendedName>
        <fullName evidence="6">KOW domain-containing protein</fullName>
    </recommendedName>
</protein>
<dbReference type="Gene3D" id="2.30.30.30">
    <property type="match status" value="1"/>
</dbReference>
<dbReference type="Proteomes" id="UP000289152">
    <property type="component" value="Unassembled WGS sequence"/>
</dbReference>
<evidence type="ECO:0000313" key="5">
    <source>
        <dbReference type="Proteomes" id="UP000289152"/>
    </source>
</evidence>
<dbReference type="CDD" id="cd06089">
    <property type="entry name" value="KOW_RPL26"/>
    <property type="match status" value="1"/>
</dbReference>
<feature type="compositionally biased region" description="Basic residues" evidence="3">
    <location>
        <begin position="406"/>
        <end position="415"/>
    </location>
</feature>
<dbReference type="InterPro" id="IPR041988">
    <property type="entry name" value="Ribosomal_uL24_KOW"/>
</dbReference>
<dbReference type="OrthoDB" id="359154at2759"/>
<dbReference type="EMBL" id="SDIL01000072">
    <property type="protein sequence ID" value="RXK37279.1"/>
    <property type="molecule type" value="Genomic_DNA"/>
</dbReference>
<proteinExistence type="predicted"/>
<keyword evidence="2" id="KW-0687">Ribonucleoprotein</keyword>
<dbReference type="VEuPathDB" id="FungiDB:TREMEDRAFT_57378"/>
<organism evidence="4 5">
    <name type="scientific">Tremella mesenterica</name>
    <name type="common">Jelly fungus</name>
    <dbReference type="NCBI Taxonomy" id="5217"/>
    <lineage>
        <taxon>Eukaryota</taxon>
        <taxon>Fungi</taxon>
        <taxon>Dikarya</taxon>
        <taxon>Basidiomycota</taxon>
        <taxon>Agaricomycotina</taxon>
        <taxon>Tremellomycetes</taxon>
        <taxon>Tremellales</taxon>
        <taxon>Tremellaceae</taxon>
        <taxon>Tremella</taxon>
    </lineage>
</organism>
<dbReference type="GO" id="GO:0003723">
    <property type="term" value="F:RNA binding"/>
    <property type="evidence" value="ECO:0007669"/>
    <property type="project" value="InterPro"/>
</dbReference>
<comment type="caution">
    <text evidence="4">The sequence shown here is derived from an EMBL/GenBank/DDBJ whole genome shotgun (WGS) entry which is preliminary data.</text>
</comment>
<evidence type="ECO:0000256" key="2">
    <source>
        <dbReference type="ARBA" id="ARBA00023274"/>
    </source>
</evidence>
<dbReference type="GO" id="GO:0005840">
    <property type="term" value="C:ribosome"/>
    <property type="evidence" value="ECO:0007669"/>
    <property type="project" value="UniProtKB-KW"/>
</dbReference>
<dbReference type="AlphaFoldDB" id="A0A4Q1BI28"/>
<evidence type="ECO:0008006" key="6">
    <source>
        <dbReference type="Google" id="ProtNLM"/>
    </source>
</evidence>
<gene>
    <name evidence="4" type="ORF">M231_05421</name>
</gene>